<reference evidence="2" key="1">
    <citation type="journal article" date="2022" name="bioRxiv">
        <title>Sequencing and chromosome-scale assembly of the giantPleurodeles waltlgenome.</title>
        <authorList>
            <person name="Brown T."/>
            <person name="Elewa A."/>
            <person name="Iarovenko S."/>
            <person name="Subramanian E."/>
            <person name="Araus A.J."/>
            <person name="Petzold A."/>
            <person name="Susuki M."/>
            <person name="Suzuki K.-i.T."/>
            <person name="Hayashi T."/>
            <person name="Toyoda A."/>
            <person name="Oliveira C."/>
            <person name="Osipova E."/>
            <person name="Leigh N.D."/>
            <person name="Simon A."/>
            <person name="Yun M.H."/>
        </authorList>
    </citation>
    <scope>NUCLEOTIDE SEQUENCE</scope>
    <source>
        <strain evidence="2">20211129_DDA</strain>
        <tissue evidence="2">Liver</tissue>
    </source>
</reference>
<evidence type="ECO:0000313" key="2">
    <source>
        <dbReference type="EMBL" id="KAJ1109758.1"/>
    </source>
</evidence>
<accession>A0AAV7N628</accession>
<name>A0AAV7N628_PLEWA</name>
<dbReference type="EMBL" id="JANPWB010000013">
    <property type="protein sequence ID" value="KAJ1109758.1"/>
    <property type="molecule type" value="Genomic_DNA"/>
</dbReference>
<dbReference type="InterPro" id="IPR021623">
    <property type="entry name" value="LAP2alpha_C"/>
</dbReference>
<dbReference type="Pfam" id="PF11560">
    <property type="entry name" value="LAP2alpha"/>
    <property type="match status" value="1"/>
</dbReference>
<proteinExistence type="predicted"/>
<dbReference type="Gene3D" id="1.10.287.3160">
    <property type="match status" value="1"/>
</dbReference>
<keyword evidence="3" id="KW-1185">Reference proteome</keyword>
<evidence type="ECO:0000313" key="3">
    <source>
        <dbReference type="Proteomes" id="UP001066276"/>
    </source>
</evidence>
<dbReference type="AlphaFoldDB" id="A0AAV7N628"/>
<dbReference type="Proteomes" id="UP001066276">
    <property type="component" value="Chromosome 9"/>
</dbReference>
<evidence type="ECO:0000259" key="1">
    <source>
        <dbReference type="Pfam" id="PF11560"/>
    </source>
</evidence>
<protein>
    <recommendedName>
        <fullName evidence="1">Lamina-associated polypeptide 2 alpha C-terminal domain-containing protein</fullName>
    </recommendedName>
</protein>
<feature type="domain" description="Lamina-associated polypeptide 2 alpha C-terminal" evidence="1">
    <location>
        <begin position="74"/>
        <end position="146"/>
    </location>
</feature>
<comment type="caution">
    <text evidence="2">The sequence shown here is derived from an EMBL/GenBank/DDBJ whole genome shotgun (WGS) entry which is preliminary data.</text>
</comment>
<gene>
    <name evidence="2" type="ORF">NDU88_007117</name>
</gene>
<organism evidence="2 3">
    <name type="scientific">Pleurodeles waltl</name>
    <name type="common">Iberian ribbed newt</name>
    <dbReference type="NCBI Taxonomy" id="8319"/>
    <lineage>
        <taxon>Eukaryota</taxon>
        <taxon>Metazoa</taxon>
        <taxon>Chordata</taxon>
        <taxon>Craniata</taxon>
        <taxon>Vertebrata</taxon>
        <taxon>Euteleostomi</taxon>
        <taxon>Amphibia</taxon>
        <taxon>Batrachia</taxon>
        <taxon>Caudata</taxon>
        <taxon>Salamandroidea</taxon>
        <taxon>Salamandridae</taxon>
        <taxon>Pleurodelinae</taxon>
        <taxon>Pleurodeles</taxon>
    </lineage>
</organism>
<sequence>MTALYSPAGSGRGLPRYRIHPGAVTGVVSVLPVECCTSGLCCIVLLWCRIRGTSVVFRSKRCSDLLEDDDWASLFSQMETQAKFLEDVSCDVLKASASAMASSVSAHRHVYLRDWKVDAAQKSGLFHGPFSGSRLFGDDLEPMLHKASKNQKHGQLFRSRFRIEEGSFTETFL</sequence>